<proteinExistence type="predicted"/>
<dbReference type="OrthoDB" id="1000417at2"/>
<dbReference type="InterPro" id="IPR029063">
    <property type="entry name" value="SAM-dependent_MTases_sf"/>
</dbReference>
<evidence type="ECO:0000313" key="3">
    <source>
        <dbReference type="EMBL" id="SHH09576.1"/>
    </source>
</evidence>
<dbReference type="STRING" id="570519.SAMN04488116_3527"/>
<name>A0A1M5Q6Q1_9FLAO</name>
<dbReference type="Gene3D" id="3.40.50.150">
    <property type="entry name" value="Vaccinia Virus protein VP39"/>
    <property type="match status" value="1"/>
</dbReference>
<feature type="domain" description="THUMP-like" evidence="1">
    <location>
        <begin position="322"/>
        <end position="390"/>
    </location>
</feature>
<dbReference type="SUPFAM" id="SSF53335">
    <property type="entry name" value="S-adenosyl-L-methionine-dependent methyltransferases"/>
    <property type="match status" value="1"/>
</dbReference>
<protein>
    <submittedName>
        <fullName evidence="3">Uncharacterized protein</fullName>
    </submittedName>
</protein>
<dbReference type="CDD" id="cd02440">
    <property type="entry name" value="AdoMet_MTases"/>
    <property type="match status" value="1"/>
</dbReference>
<dbReference type="EMBL" id="FQWL01000011">
    <property type="protein sequence ID" value="SHH09576.1"/>
    <property type="molecule type" value="Genomic_DNA"/>
</dbReference>
<sequence length="393" mass="45031">MNKLILNTGVQDFIKENLNTDIVSVLLKKLLFNGIAQKELAQQLESRKRAQEKLPTWFNSDGIFYPKKLHLEQTSSEITAHYKSRLVNGNTLLDLTGGLGVDSYFFSKKMDWVTHCEMNAELSEIAIYNFKVLGCENIEGVTENGLDYLAEKPREWDWIFIDPSRRNNEKGKVFRLEDCLPNVPRLLPLIFQKTKNVLIKTSPLLDIAQGISELQFVKEVHAVAVKNEVKELLFVLEKDFSGEIEIKTIDLKKDKEIQFDFRMIGENQVTVLLGPPENFLYEPNAAILKSGGFKSIGAHYGLKKLHPHSHLYTSETLVDFPGRRFEILEVLPYSKHALKRMSIQKANITTRNFPLSVAELRKKHKITDGGELYLFFTKSINDNLMAIITRKCD</sequence>
<dbReference type="InterPro" id="IPR041497">
    <property type="entry name" value="Thump-like"/>
</dbReference>
<organism evidence="3 4">
    <name type="scientific">Flagellimonas flava</name>
    <dbReference type="NCBI Taxonomy" id="570519"/>
    <lineage>
        <taxon>Bacteria</taxon>
        <taxon>Pseudomonadati</taxon>
        <taxon>Bacteroidota</taxon>
        <taxon>Flavobacteriia</taxon>
        <taxon>Flavobacteriales</taxon>
        <taxon>Flavobacteriaceae</taxon>
        <taxon>Flagellimonas</taxon>
    </lineage>
</organism>
<gene>
    <name evidence="3" type="ORF">SAMN04488116_3527</name>
</gene>
<evidence type="ECO:0000259" key="2">
    <source>
        <dbReference type="Pfam" id="PF22013"/>
    </source>
</evidence>
<dbReference type="InterPro" id="IPR054168">
    <property type="entry name" value="PG_1098_Fer"/>
</dbReference>
<evidence type="ECO:0000313" key="4">
    <source>
        <dbReference type="Proteomes" id="UP000184532"/>
    </source>
</evidence>
<dbReference type="Proteomes" id="UP000184532">
    <property type="component" value="Unassembled WGS sequence"/>
</dbReference>
<accession>A0A1M5Q6Q1</accession>
<dbReference type="Gene3D" id="1.10.10.1110">
    <property type="entry name" value="Methyltransferase PG1098, N-terminal domain"/>
    <property type="match status" value="1"/>
</dbReference>
<reference evidence="4" key="1">
    <citation type="submission" date="2016-11" db="EMBL/GenBank/DDBJ databases">
        <authorList>
            <person name="Varghese N."/>
            <person name="Submissions S."/>
        </authorList>
    </citation>
    <scope>NUCLEOTIDE SEQUENCE [LARGE SCALE GENOMIC DNA]</scope>
    <source>
        <strain evidence="4">DSM 22638</strain>
    </source>
</reference>
<keyword evidence="4" id="KW-1185">Reference proteome</keyword>
<dbReference type="Pfam" id="PF18096">
    <property type="entry name" value="Thump_like"/>
    <property type="match status" value="1"/>
</dbReference>
<feature type="domain" description="PG-1098 ferredoxin-like" evidence="2">
    <location>
        <begin position="279"/>
        <end position="321"/>
    </location>
</feature>
<dbReference type="AlphaFoldDB" id="A0A1M5Q6Q1"/>
<evidence type="ECO:0000259" key="1">
    <source>
        <dbReference type="Pfam" id="PF18096"/>
    </source>
</evidence>
<dbReference type="Pfam" id="PF22013">
    <property type="entry name" value="PG_1098_Fer"/>
    <property type="match status" value="1"/>
</dbReference>